<evidence type="ECO:0000313" key="2">
    <source>
        <dbReference type="EMBL" id="JAS60577.1"/>
    </source>
</evidence>
<evidence type="ECO:0000259" key="1">
    <source>
        <dbReference type="SMART" id="SM00587"/>
    </source>
</evidence>
<dbReference type="InterPro" id="IPR015897">
    <property type="entry name" value="CHK_kinase-like"/>
</dbReference>
<accession>A0A1B6GDT0</accession>
<feature type="domain" description="CHK kinase-like" evidence="1">
    <location>
        <begin position="125"/>
        <end position="320"/>
    </location>
</feature>
<dbReference type="SUPFAM" id="SSF56112">
    <property type="entry name" value="Protein kinase-like (PK-like)"/>
    <property type="match status" value="1"/>
</dbReference>
<sequence>VAVPVTMVSLSQADYSSLVLSRLSTTEYEVVDTNLQPFGSLGFSIFAEFSVLRLSVKLKSSNQVSELSFIVKTPPGLETCADFVSSIRAFYKEPVVYDKILKDLNDHIAKKVGPDCFLAQPEKVIVLDNVFDLGYRKVDIKREFNLHHCELVLDALASLHASSLILEEKKSAKIPEIYPDLLFETVFSDETNHPGFDFMCTGINTLETLFTTHFTHFPKNIIKETMSLVRNLPFKLKPSVTYKNVLNHGGVWAENALFAYGIDGHPTDVRLIDFSNARYAPPACDVLTFLHLTTSRAFRELHQGALLTHYYSQLAKEVKEKGYDLGDLLPWTEFEASVQHYLGTAIVGSLMHIHVTLLPDDTLAAVTKDSNALTAFMFEDRSERVLSAYSYDEGYRRRLSQALVQALEYTQFRGRRRSSVYISA</sequence>
<dbReference type="AlphaFoldDB" id="A0A1B6GDT0"/>
<protein>
    <recommendedName>
        <fullName evidence="1">CHK kinase-like domain-containing protein</fullName>
    </recommendedName>
</protein>
<proteinExistence type="predicted"/>
<organism evidence="2">
    <name type="scientific">Cuerna arida</name>
    <dbReference type="NCBI Taxonomy" id="1464854"/>
    <lineage>
        <taxon>Eukaryota</taxon>
        <taxon>Metazoa</taxon>
        <taxon>Ecdysozoa</taxon>
        <taxon>Arthropoda</taxon>
        <taxon>Hexapoda</taxon>
        <taxon>Insecta</taxon>
        <taxon>Pterygota</taxon>
        <taxon>Neoptera</taxon>
        <taxon>Paraneoptera</taxon>
        <taxon>Hemiptera</taxon>
        <taxon>Auchenorrhyncha</taxon>
        <taxon>Membracoidea</taxon>
        <taxon>Cicadellidae</taxon>
        <taxon>Cicadellinae</taxon>
        <taxon>Proconiini</taxon>
        <taxon>Cuerna</taxon>
    </lineage>
</organism>
<evidence type="ECO:0000313" key="3">
    <source>
        <dbReference type="EMBL" id="JAS62629.1"/>
    </source>
</evidence>
<gene>
    <name evidence="2" type="ORF">g.23615</name>
    <name evidence="3" type="ORF">g.23616</name>
</gene>
<feature type="non-terminal residue" evidence="2">
    <location>
        <position position="1"/>
    </location>
</feature>
<dbReference type="InterPro" id="IPR004119">
    <property type="entry name" value="EcKL"/>
</dbReference>
<dbReference type="PANTHER" id="PTHR11012:SF48">
    <property type="entry name" value="CHK KINASE-LIKE DOMAIN-CONTAINING PROTEIN-RELATED"/>
    <property type="match status" value="1"/>
</dbReference>
<dbReference type="Pfam" id="PF02958">
    <property type="entry name" value="EcKL"/>
    <property type="match status" value="1"/>
</dbReference>
<reference evidence="2" key="1">
    <citation type="submission" date="2015-11" db="EMBL/GenBank/DDBJ databases">
        <title>De novo transcriptome assembly of four potential Pierce s Disease insect vectors from Arizona vineyards.</title>
        <authorList>
            <person name="Tassone E.E."/>
        </authorList>
    </citation>
    <scope>NUCLEOTIDE SEQUENCE</scope>
</reference>
<dbReference type="EMBL" id="GECZ01007140">
    <property type="protein sequence ID" value="JAS62629.1"/>
    <property type="molecule type" value="Transcribed_RNA"/>
</dbReference>
<dbReference type="EMBL" id="GECZ01009192">
    <property type="protein sequence ID" value="JAS60577.1"/>
    <property type="molecule type" value="Transcribed_RNA"/>
</dbReference>
<dbReference type="SMART" id="SM00587">
    <property type="entry name" value="CHK"/>
    <property type="match status" value="1"/>
</dbReference>
<name>A0A1B6GDT0_9HEMI</name>
<dbReference type="InterPro" id="IPR011009">
    <property type="entry name" value="Kinase-like_dom_sf"/>
</dbReference>
<dbReference type="PANTHER" id="PTHR11012">
    <property type="entry name" value="PROTEIN KINASE-LIKE DOMAIN-CONTAINING"/>
    <property type="match status" value="1"/>
</dbReference>
<dbReference type="Gene3D" id="3.90.1200.10">
    <property type="match status" value="1"/>
</dbReference>